<organism evidence="2 3">
    <name type="scientific">Cohaesibacter marisflavi</name>
    <dbReference type="NCBI Taxonomy" id="655353"/>
    <lineage>
        <taxon>Bacteria</taxon>
        <taxon>Pseudomonadati</taxon>
        <taxon>Pseudomonadota</taxon>
        <taxon>Alphaproteobacteria</taxon>
        <taxon>Hyphomicrobiales</taxon>
        <taxon>Cohaesibacteraceae</taxon>
    </lineage>
</organism>
<dbReference type="EMBL" id="FOVR01000013">
    <property type="protein sequence ID" value="SFO80620.1"/>
    <property type="molecule type" value="Genomic_DNA"/>
</dbReference>
<accession>A0A1I5K6G7</accession>
<evidence type="ECO:0000313" key="2">
    <source>
        <dbReference type="EMBL" id="SFO80620.1"/>
    </source>
</evidence>
<reference evidence="2 3" key="1">
    <citation type="submission" date="2016-10" db="EMBL/GenBank/DDBJ databases">
        <authorList>
            <person name="de Groot N.N."/>
        </authorList>
    </citation>
    <scope>NUCLEOTIDE SEQUENCE [LARGE SCALE GENOMIC DNA]</scope>
    <source>
        <strain evidence="2 3">CGMCC 1.9157</strain>
    </source>
</reference>
<protein>
    <recommendedName>
        <fullName evidence="4">Transglycosylase SLT domain-containing protein</fullName>
    </recommendedName>
</protein>
<dbReference type="STRING" id="655353.SAMN04488056_11352"/>
<evidence type="ECO:0000256" key="1">
    <source>
        <dbReference type="SAM" id="MobiDB-lite"/>
    </source>
</evidence>
<evidence type="ECO:0000313" key="3">
    <source>
        <dbReference type="Proteomes" id="UP000199236"/>
    </source>
</evidence>
<gene>
    <name evidence="2" type="ORF">SAMN04488056_11352</name>
</gene>
<name>A0A1I5K6G7_9HYPH</name>
<dbReference type="Gene3D" id="1.10.530.10">
    <property type="match status" value="1"/>
</dbReference>
<keyword evidence="3" id="KW-1185">Reference proteome</keyword>
<dbReference type="SUPFAM" id="SSF53955">
    <property type="entry name" value="Lysozyme-like"/>
    <property type="match status" value="1"/>
</dbReference>
<evidence type="ECO:0008006" key="4">
    <source>
        <dbReference type="Google" id="ProtNLM"/>
    </source>
</evidence>
<feature type="region of interest" description="Disordered" evidence="1">
    <location>
        <begin position="391"/>
        <end position="419"/>
    </location>
</feature>
<feature type="compositionally biased region" description="Low complexity" evidence="1">
    <location>
        <begin position="396"/>
        <end position="419"/>
    </location>
</feature>
<dbReference type="Proteomes" id="UP000199236">
    <property type="component" value="Unassembled WGS sequence"/>
</dbReference>
<dbReference type="InterPro" id="IPR023346">
    <property type="entry name" value="Lysozyme-like_dom_sf"/>
</dbReference>
<proteinExistence type="predicted"/>
<sequence length="463" mass="49449">MRIVADPFEFIALESALANSVSFNNSIRFQAAFEEASRTTGTDFEFLLNTAKRESNFNASAKAPTSSASGLFQFVEQTWLETMKEAGPQLGFSKVASQISQVGDKYYVRDPEVRQQILNMRNDPQVSAMMAGAYAQSNREQLAEQLNRTPSQGELYAAHFLGAQGSSKLITMAEETPNKSAAAYFPAQAEANKNIFFDRQGNAKSVSEVYSDLVSTASGEPASAPKEKKGLLDMLGLGNLFTAKESTKQAQLTRSPETPAIQTQHVVDLQQASNDRSIVSDSRDSLEAFFSQPLQRALPSRYGLSYLPDNSVSSQVRASRFVAGDDGQQAVEAASASNGVIASRIYAQASEPVAAPAASETEGMALPKRKPAAAEVTADVYVDSLAGALPRAKPQSMPTTASVSTSSAPSSSNVSAVQSSVVHSAPLDLTRQEVRPAREQARLGALDLSAFLRGDVFSSSDKG</sequence>
<dbReference type="AlphaFoldDB" id="A0A1I5K6G7"/>